<organism evidence="2 3">
    <name type="scientific">Neoroseomonas lacus</name>
    <dbReference type="NCBI Taxonomy" id="287609"/>
    <lineage>
        <taxon>Bacteria</taxon>
        <taxon>Pseudomonadati</taxon>
        <taxon>Pseudomonadota</taxon>
        <taxon>Alphaproteobacteria</taxon>
        <taxon>Acetobacterales</taxon>
        <taxon>Acetobacteraceae</taxon>
        <taxon>Neoroseomonas</taxon>
    </lineage>
</organism>
<protein>
    <submittedName>
        <fullName evidence="2">Uncharacterized protein</fullName>
    </submittedName>
</protein>
<evidence type="ECO:0000256" key="1">
    <source>
        <dbReference type="SAM" id="Phobius"/>
    </source>
</evidence>
<evidence type="ECO:0000313" key="2">
    <source>
        <dbReference type="EMBL" id="GGJ14382.1"/>
    </source>
</evidence>
<dbReference type="RefSeq" id="WP_188967104.1">
    <property type="nucleotide sequence ID" value="NZ_BMKW01000005.1"/>
</dbReference>
<keyword evidence="3" id="KW-1185">Reference proteome</keyword>
<accession>A0A917NNR1</accession>
<feature type="transmembrane region" description="Helical" evidence="1">
    <location>
        <begin position="6"/>
        <end position="27"/>
    </location>
</feature>
<dbReference type="Proteomes" id="UP000661507">
    <property type="component" value="Unassembled WGS sequence"/>
</dbReference>
<reference evidence="2" key="1">
    <citation type="journal article" date="2014" name="Int. J. Syst. Evol. Microbiol.">
        <title>Complete genome sequence of Corynebacterium casei LMG S-19264T (=DSM 44701T), isolated from a smear-ripened cheese.</title>
        <authorList>
            <consortium name="US DOE Joint Genome Institute (JGI-PGF)"/>
            <person name="Walter F."/>
            <person name="Albersmeier A."/>
            <person name="Kalinowski J."/>
            <person name="Ruckert C."/>
        </authorList>
    </citation>
    <scope>NUCLEOTIDE SEQUENCE</scope>
    <source>
        <strain evidence="2">CGMCC 1.3617</strain>
    </source>
</reference>
<keyword evidence="1" id="KW-0812">Transmembrane</keyword>
<proteinExistence type="predicted"/>
<dbReference type="AlphaFoldDB" id="A0A917NNR1"/>
<comment type="caution">
    <text evidence="2">The sequence shown here is derived from an EMBL/GenBank/DDBJ whole genome shotgun (WGS) entry which is preliminary data.</text>
</comment>
<sequence>MDISPIANAAVTAAAGVFTALVGLLIARLPLLVTWARVYIDGSDATRLRFAIGNAAEAAMVAIEAGTQQDQAIADMVDYCRRNLPKALARLDVPEATLEAMCGGHLARVMAGRG</sequence>
<evidence type="ECO:0000313" key="3">
    <source>
        <dbReference type="Proteomes" id="UP000661507"/>
    </source>
</evidence>
<keyword evidence="1" id="KW-0472">Membrane</keyword>
<dbReference type="EMBL" id="BMKW01000005">
    <property type="protein sequence ID" value="GGJ14382.1"/>
    <property type="molecule type" value="Genomic_DNA"/>
</dbReference>
<name>A0A917NNR1_9PROT</name>
<gene>
    <name evidence="2" type="ORF">GCM10011320_21980</name>
</gene>
<reference evidence="2" key="2">
    <citation type="submission" date="2020-09" db="EMBL/GenBank/DDBJ databases">
        <authorList>
            <person name="Sun Q."/>
            <person name="Zhou Y."/>
        </authorList>
    </citation>
    <scope>NUCLEOTIDE SEQUENCE</scope>
    <source>
        <strain evidence="2">CGMCC 1.3617</strain>
    </source>
</reference>
<keyword evidence="1" id="KW-1133">Transmembrane helix</keyword>